<evidence type="ECO:0000313" key="2">
    <source>
        <dbReference type="Proteomes" id="UP001501358"/>
    </source>
</evidence>
<evidence type="ECO:0000313" key="1">
    <source>
        <dbReference type="EMBL" id="GAA2492801.1"/>
    </source>
</evidence>
<sequence>MEPVPPTRGGRAWPVPRRAVLPFPPAHRLFTDTAVRGIAAQPGTRNKVHGPDAPLGDAQLAVNYGGSTTFPR</sequence>
<dbReference type="Proteomes" id="UP001501358">
    <property type="component" value="Unassembled WGS sequence"/>
</dbReference>
<name>A0ABN3M1T7_9ACTN</name>
<reference evidence="1 2" key="1">
    <citation type="journal article" date="2019" name="Int. J. Syst. Evol. Microbiol.">
        <title>The Global Catalogue of Microorganisms (GCM) 10K type strain sequencing project: providing services to taxonomists for standard genome sequencing and annotation.</title>
        <authorList>
            <consortium name="The Broad Institute Genomics Platform"/>
            <consortium name="The Broad Institute Genome Sequencing Center for Infectious Disease"/>
            <person name="Wu L."/>
            <person name="Ma J."/>
        </authorList>
    </citation>
    <scope>NUCLEOTIDE SEQUENCE [LARGE SCALE GENOMIC DNA]</scope>
    <source>
        <strain evidence="1 2">JCM 6307</strain>
    </source>
</reference>
<accession>A0ABN3M1T7</accession>
<keyword evidence="2" id="KW-1185">Reference proteome</keyword>
<comment type="caution">
    <text evidence="1">The sequence shown here is derived from an EMBL/GenBank/DDBJ whole genome shotgun (WGS) entry which is preliminary data.</text>
</comment>
<dbReference type="EMBL" id="BAAATA010000016">
    <property type="protein sequence ID" value="GAA2492801.1"/>
    <property type="molecule type" value="Genomic_DNA"/>
</dbReference>
<proteinExistence type="predicted"/>
<organism evidence="1 2">
    <name type="scientific">Streptomyces thermolineatus</name>
    <dbReference type="NCBI Taxonomy" id="44033"/>
    <lineage>
        <taxon>Bacteria</taxon>
        <taxon>Bacillati</taxon>
        <taxon>Actinomycetota</taxon>
        <taxon>Actinomycetes</taxon>
        <taxon>Kitasatosporales</taxon>
        <taxon>Streptomycetaceae</taxon>
        <taxon>Streptomyces</taxon>
    </lineage>
</organism>
<protein>
    <submittedName>
        <fullName evidence="1">Uncharacterized protein</fullName>
    </submittedName>
</protein>
<gene>
    <name evidence="1" type="ORF">GCM10010406_31140</name>
</gene>